<dbReference type="SUPFAM" id="SSF51658">
    <property type="entry name" value="Xylose isomerase-like"/>
    <property type="match status" value="1"/>
</dbReference>
<accession>A0A939BR41</accession>
<organism evidence="2 3">
    <name type="scientific">Brevibacillus fulvus</name>
    <dbReference type="NCBI Taxonomy" id="1125967"/>
    <lineage>
        <taxon>Bacteria</taxon>
        <taxon>Bacillati</taxon>
        <taxon>Bacillota</taxon>
        <taxon>Bacilli</taxon>
        <taxon>Bacillales</taxon>
        <taxon>Paenibacillaceae</taxon>
        <taxon>Brevibacillus</taxon>
    </lineage>
</organism>
<dbReference type="InterPro" id="IPR050312">
    <property type="entry name" value="IolE/XylAMocC-like"/>
</dbReference>
<dbReference type="PANTHER" id="PTHR12110">
    <property type="entry name" value="HYDROXYPYRUVATE ISOMERASE"/>
    <property type="match status" value="1"/>
</dbReference>
<dbReference type="Proteomes" id="UP000717624">
    <property type="component" value="Unassembled WGS sequence"/>
</dbReference>
<reference evidence="2" key="1">
    <citation type="submission" date="2021-01" db="EMBL/GenBank/DDBJ databases">
        <title>Genomic Encyclopedia of Type Strains, Phase IV (KMG-IV): sequencing the most valuable type-strain genomes for metagenomic binning, comparative biology and taxonomic classification.</title>
        <authorList>
            <person name="Goeker M."/>
        </authorList>
    </citation>
    <scope>NUCLEOTIDE SEQUENCE</scope>
    <source>
        <strain evidence="2">DSM 25523</strain>
    </source>
</reference>
<protein>
    <submittedName>
        <fullName evidence="2">2-keto-myo-inositol isomerase</fullName>
        <ecNumber evidence="2">5.3.99.11</ecNumber>
    </submittedName>
</protein>
<dbReference type="RefSeq" id="WP_204516921.1">
    <property type="nucleotide sequence ID" value="NZ_BAABIN010000015.1"/>
</dbReference>
<comment type="caution">
    <text evidence="2">The sequence shown here is derived from an EMBL/GenBank/DDBJ whole genome shotgun (WGS) entry which is preliminary data.</text>
</comment>
<proteinExistence type="predicted"/>
<dbReference type="InterPro" id="IPR036237">
    <property type="entry name" value="Xyl_isomerase-like_sf"/>
</dbReference>
<dbReference type="InterPro" id="IPR013022">
    <property type="entry name" value="Xyl_isomerase-like_TIM-brl"/>
</dbReference>
<dbReference type="PANTHER" id="PTHR12110:SF21">
    <property type="entry name" value="XYLOSE ISOMERASE-LIKE TIM BARREL DOMAIN-CONTAINING PROTEIN"/>
    <property type="match status" value="1"/>
</dbReference>
<sequence>MKIALNQATTMKRSSLRQDLELCESYGFDFIEIRRDKLREYLSEFSLDELQAFFRQNRLKPFALNALEFVTFRDRAGRQQLERELHELGQIGQTIGCRTIIAVPSFDVGEYSKTQIKQETVGVLQRLAELAETYGMRLALEFCGYPNCSVNTFAQAYEIVTAVNRENVGLVLDCFHFHAMNSRLEDLQQADPGKLFVFHLDDCEDLPAGALRDHHRVWPGTGAIDLDSILRTLRDIGYDEMTSLELFRPEYWEWEVEQVVRMGKETTERVIRRYFPNE</sequence>
<dbReference type="EMBL" id="JAFBEB010000002">
    <property type="protein sequence ID" value="MBM7589187.1"/>
    <property type="molecule type" value="Genomic_DNA"/>
</dbReference>
<dbReference type="EC" id="5.3.99.11" evidence="2"/>
<evidence type="ECO:0000313" key="2">
    <source>
        <dbReference type="EMBL" id="MBM7589187.1"/>
    </source>
</evidence>
<dbReference type="GO" id="GO:0016853">
    <property type="term" value="F:isomerase activity"/>
    <property type="evidence" value="ECO:0007669"/>
    <property type="project" value="UniProtKB-KW"/>
</dbReference>
<name>A0A939BR41_9BACL</name>
<keyword evidence="3" id="KW-1185">Reference proteome</keyword>
<keyword evidence="2" id="KW-0413">Isomerase</keyword>
<dbReference type="AlphaFoldDB" id="A0A939BR41"/>
<dbReference type="Pfam" id="PF01261">
    <property type="entry name" value="AP_endonuc_2"/>
    <property type="match status" value="1"/>
</dbReference>
<evidence type="ECO:0000313" key="3">
    <source>
        <dbReference type="Proteomes" id="UP000717624"/>
    </source>
</evidence>
<evidence type="ECO:0000259" key="1">
    <source>
        <dbReference type="Pfam" id="PF01261"/>
    </source>
</evidence>
<feature type="domain" description="Xylose isomerase-like TIM barrel" evidence="1">
    <location>
        <begin position="20"/>
        <end position="254"/>
    </location>
</feature>
<dbReference type="Gene3D" id="3.20.20.150">
    <property type="entry name" value="Divalent-metal-dependent TIM barrel enzymes"/>
    <property type="match status" value="1"/>
</dbReference>
<gene>
    <name evidence="2" type="ORF">JOD01_000785</name>
</gene>